<dbReference type="PANTHER" id="PTHR23121:SF10">
    <property type="entry name" value="MAJOR FACILITATOR SUPERFAMILY DOMAIN-CONTAINING PROTEIN 4A"/>
    <property type="match status" value="1"/>
</dbReference>
<evidence type="ECO:0000256" key="3">
    <source>
        <dbReference type="ARBA" id="ARBA00023136"/>
    </source>
</evidence>
<accession>A0A8J2LRM7</accession>
<evidence type="ECO:0000256" key="1">
    <source>
        <dbReference type="ARBA" id="ARBA00022692"/>
    </source>
</evidence>
<name>A0A8J2LRM7_9HEXA</name>
<feature type="transmembrane region" description="Helical" evidence="4">
    <location>
        <begin position="216"/>
        <end position="235"/>
    </location>
</feature>
<keyword evidence="2 4" id="KW-1133">Transmembrane helix</keyword>
<reference evidence="5" key="1">
    <citation type="submission" date="2021-06" db="EMBL/GenBank/DDBJ databases">
        <authorList>
            <person name="Hodson N. C."/>
            <person name="Mongue J. A."/>
            <person name="Jaron S. K."/>
        </authorList>
    </citation>
    <scope>NUCLEOTIDE SEQUENCE</scope>
</reference>
<dbReference type="InterPro" id="IPR011701">
    <property type="entry name" value="MFS"/>
</dbReference>
<dbReference type="Pfam" id="PF07690">
    <property type="entry name" value="MFS_1"/>
    <property type="match status" value="1"/>
</dbReference>
<dbReference type="Proteomes" id="UP000708208">
    <property type="component" value="Unassembled WGS sequence"/>
</dbReference>
<evidence type="ECO:0000256" key="4">
    <source>
        <dbReference type="SAM" id="Phobius"/>
    </source>
</evidence>
<dbReference type="AlphaFoldDB" id="A0A8J2LRM7"/>
<sequence length="325" mass="35520">MIDIWRHESAPFILCQHFTYSVGTMVPPLLLGPFLTDRIENVTITNSSIVESMEASAELYIPFSVVAALIISGIVMHCGLGMAYKNRAIVYGVNSSAVEHLKDIPEDEGLSVLEDTLKRKICLVALACFIIGFYSALELCTSQFLPTFSNFSDVHLSQSEAAKVLFGLQLGFSIGRLVGIILVLRIAPQFLFVGNFTVILVSNIILSVLGGSSVTWLWIGSVSIGVGMSTVYPVLYAYIEKYIFVNTTVAGVITVAGGMVSSIYPLIVGNSVEKNPRILTYVNFVSIAVCTAAFFVLFWTTQARSKREKEFRGGTTIHFKSIPTE</sequence>
<evidence type="ECO:0000313" key="5">
    <source>
        <dbReference type="EMBL" id="CAG7836798.1"/>
    </source>
</evidence>
<keyword evidence="1 4" id="KW-0812">Transmembrane</keyword>
<dbReference type="OrthoDB" id="18420at2759"/>
<feature type="transmembrane region" description="Helical" evidence="4">
    <location>
        <begin position="59"/>
        <end position="80"/>
    </location>
</feature>
<keyword evidence="6" id="KW-1185">Reference proteome</keyword>
<comment type="caution">
    <text evidence="5">The sequence shown here is derived from an EMBL/GenBank/DDBJ whole genome shotgun (WGS) entry which is preliminary data.</text>
</comment>
<gene>
    <name evidence="5" type="ORF">AFUS01_LOCUS45996</name>
</gene>
<feature type="transmembrane region" description="Helical" evidence="4">
    <location>
        <begin position="191"/>
        <end position="210"/>
    </location>
</feature>
<dbReference type="EMBL" id="CAJVCH010571163">
    <property type="protein sequence ID" value="CAG7836798.1"/>
    <property type="molecule type" value="Genomic_DNA"/>
</dbReference>
<feature type="transmembrane region" description="Helical" evidence="4">
    <location>
        <begin position="278"/>
        <end position="299"/>
    </location>
</feature>
<evidence type="ECO:0000313" key="6">
    <source>
        <dbReference type="Proteomes" id="UP000708208"/>
    </source>
</evidence>
<keyword evidence="3 4" id="KW-0472">Membrane</keyword>
<organism evidence="5 6">
    <name type="scientific">Allacma fusca</name>
    <dbReference type="NCBI Taxonomy" id="39272"/>
    <lineage>
        <taxon>Eukaryota</taxon>
        <taxon>Metazoa</taxon>
        <taxon>Ecdysozoa</taxon>
        <taxon>Arthropoda</taxon>
        <taxon>Hexapoda</taxon>
        <taxon>Collembola</taxon>
        <taxon>Symphypleona</taxon>
        <taxon>Sminthuridae</taxon>
        <taxon>Allacma</taxon>
    </lineage>
</organism>
<feature type="transmembrane region" description="Helical" evidence="4">
    <location>
        <begin position="242"/>
        <end position="266"/>
    </location>
</feature>
<feature type="transmembrane region" description="Helical" evidence="4">
    <location>
        <begin position="121"/>
        <end position="144"/>
    </location>
</feature>
<dbReference type="PANTHER" id="PTHR23121">
    <property type="entry name" value="SODIUM-DEPENDENT GLUCOSE TRANSPORTER 1"/>
    <property type="match status" value="1"/>
</dbReference>
<protein>
    <submittedName>
        <fullName evidence="5">Uncharacterized protein</fullName>
    </submittedName>
</protein>
<evidence type="ECO:0000256" key="2">
    <source>
        <dbReference type="ARBA" id="ARBA00022989"/>
    </source>
</evidence>
<feature type="transmembrane region" description="Helical" evidence="4">
    <location>
        <begin position="164"/>
        <end position="184"/>
    </location>
</feature>
<proteinExistence type="predicted"/>
<dbReference type="GO" id="GO:0022857">
    <property type="term" value="F:transmembrane transporter activity"/>
    <property type="evidence" value="ECO:0007669"/>
    <property type="project" value="InterPro"/>
</dbReference>